<keyword evidence="12" id="KW-1185">Reference proteome</keyword>
<dbReference type="InterPro" id="IPR001628">
    <property type="entry name" value="Znf_hrmn_rcpt"/>
</dbReference>
<protein>
    <recommendedName>
        <fullName evidence="9">Nuclear receptor domain-containing protein</fullName>
    </recommendedName>
</protein>
<dbReference type="Gene3D" id="3.30.50.10">
    <property type="entry name" value="Erythroid Transcription Factor GATA-1, subunit A"/>
    <property type="match status" value="1"/>
</dbReference>
<dbReference type="OrthoDB" id="10035848at2759"/>
<dbReference type="GO" id="GO:0000978">
    <property type="term" value="F:RNA polymerase II cis-regulatory region sequence-specific DNA binding"/>
    <property type="evidence" value="ECO:0007669"/>
    <property type="project" value="TreeGrafter"/>
</dbReference>
<evidence type="ECO:0000256" key="8">
    <source>
        <dbReference type="ARBA" id="ARBA00023242"/>
    </source>
</evidence>
<dbReference type="PANTHER" id="PTHR24082:SF283">
    <property type="entry name" value="NUCLEAR HORMONE RECEPTOR HR96"/>
    <property type="match status" value="1"/>
</dbReference>
<evidence type="ECO:0000256" key="5">
    <source>
        <dbReference type="ARBA" id="ARBA00023125"/>
    </source>
</evidence>
<keyword evidence="8" id="KW-0539">Nucleus</keyword>
<comment type="caution">
    <text evidence="10">The sequence shown here is derived from an EMBL/GenBank/DDBJ whole genome shotgun (WGS) entry which is preliminary data.</text>
</comment>
<dbReference type="PRINTS" id="PR00047">
    <property type="entry name" value="STROIDFINGER"/>
</dbReference>
<gene>
    <name evidence="10" type="ORF">EDS130_LOCUS29797</name>
    <name evidence="11" type="ORF">XAT740_LOCUS47404</name>
</gene>
<evidence type="ECO:0000256" key="3">
    <source>
        <dbReference type="ARBA" id="ARBA00022833"/>
    </source>
</evidence>
<dbReference type="GO" id="GO:0000122">
    <property type="term" value="P:negative regulation of transcription by RNA polymerase II"/>
    <property type="evidence" value="ECO:0007669"/>
    <property type="project" value="TreeGrafter"/>
</dbReference>
<keyword evidence="5" id="KW-0238">DNA-binding</keyword>
<dbReference type="InterPro" id="IPR050234">
    <property type="entry name" value="Nuclear_hormone_rcpt_NR1"/>
</dbReference>
<evidence type="ECO:0000256" key="1">
    <source>
        <dbReference type="ARBA" id="ARBA00022723"/>
    </source>
</evidence>
<dbReference type="GO" id="GO:0004879">
    <property type="term" value="F:nuclear receptor activity"/>
    <property type="evidence" value="ECO:0007669"/>
    <property type="project" value="TreeGrafter"/>
</dbReference>
<dbReference type="Proteomes" id="UP000663852">
    <property type="component" value="Unassembled WGS sequence"/>
</dbReference>
<keyword evidence="3" id="KW-0862">Zinc</keyword>
<dbReference type="Pfam" id="PF00105">
    <property type="entry name" value="zf-C4"/>
    <property type="match status" value="1"/>
</dbReference>
<dbReference type="SUPFAM" id="SSF57716">
    <property type="entry name" value="Glucocorticoid receptor-like (DNA-binding domain)"/>
    <property type="match status" value="1"/>
</dbReference>
<organism evidence="10 13">
    <name type="scientific">Adineta ricciae</name>
    <name type="common">Rotifer</name>
    <dbReference type="NCBI Taxonomy" id="249248"/>
    <lineage>
        <taxon>Eukaryota</taxon>
        <taxon>Metazoa</taxon>
        <taxon>Spiralia</taxon>
        <taxon>Gnathifera</taxon>
        <taxon>Rotifera</taxon>
        <taxon>Eurotatoria</taxon>
        <taxon>Bdelloidea</taxon>
        <taxon>Adinetida</taxon>
        <taxon>Adinetidae</taxon>
        <taxon>Adineta</taxon>
    </lineage>
</organism>
<evidence type="ECO:0000313" key="10">
    <source>
        <dbReference type="EMBL" id="CAF1285555.1"/>
    </source>
</evidence>
<dbReference type="GO" id="GO:0030154">
    <property type="term" value="P:cell differentiation"/>
    <property type="evidence" value="ECO:0007669"/>
    <property type="project" value="TreeGrafter"/>
</dbReference>
<keyword evidence="2" id="KW-0863">Zinc-finger</keyword>
<evidence type="ECO:0000256" key="7">
    <source>
        <dbReference type="ARBA" id="ARBA00023170"/>
    </source>
</evidence>
<proteinExistence type="predicted"/>
<dbReference type="InterPro" id="IPR013088">
    <property type="entry name" value="Znf_NHR/GATA"/>
</dbReference>
<sequence>MTSLSSLCQVCGDLAKRNQSSIISCFSCRSFFRQYSLLSRNILYCQNNWNCRITSITRMKCPPCRLKKCFLIGMNMDLIRQNNYNNRYVISSSNQRSFLYNEQLKLTTEQWSIFSNFISIDNNVNSINYFEYQFSLPIKLRFKSTIIFNIIRIFLRNNQLILKHLSDYQLLSVISHRMLFKRNCLSIAMFHGFVVAHQFKKEDHEILQAALVQICGSTWINKVKSIYRQFESNVIFIKLMIFLLNFSTNLSVVTFDEKEDFKQMVYARKFILIQDIYVTILWKFMIYQCGFYEAVKHYDKLVKNIIDILYNNEEKLDEDDLYSWTMNAFLRDIDQSLII</sequence>
<dbReference type="EMBL" id="CAJNOR010006567">
    <property type="protein sequence ID" value="CAF1598520.1"/>
    <property type="molecule type" value="Genomic_DNA"/>
</dbReference>
<accession>A0A815CPE3</accession>
<evidence type="ECO:0000313" key="12">
    <source>
        <dbReference type="Proteomes" id="UP000663828"/>
    </source>
</evidence>
<keyword evidence="1" id="KW-0479">Metal-binding</keyword>
<keyword evidence="4" id="KW-0805">Transcription regulation</keyword>
<evidence type="ECO:0000259" key="9">
    <source>
        <dbReference type="PROSITE" id="PS51030"/>
    </source>
</evidence>
<evidence type="ECO:0000256" key="4">
    <source>
        <dbReference type="ARBA" id="ARBA00023015"/>
    </source>
</evidence>
<dbReference type="GO" id="GO:0045944">
    <property type="term" value="P:positive regulation of transcription by RNA polymerase II"/>
    <property type="evidence" value="ECO:0007669"/>
    <property type="project" value="TreeGrafter"/>
</dbReference>
<keyword evidence="6" id="KW-0804">Transcription</keyword>
<name>A0A815CPE3_ADIRI</name>
<evidence type="ECO:0000313" key="13">
    <source>
        <dbReference type="Proteomes" id="UP000663852"/>
    </source>
</evidence>
<dbReference type="AlphaFoldDB" id="A0A815CPE3"/>
<feature type="domain" description="Nuclear receptor" evidence="9">
    <location>
        <begin position="5"/>
        <end position="81"/>
    </location>
</feature>
<dbReference type="PANTHER" id="PTHR24082">
    <property type="entry name" value="NUCLEAR HORMONE RECEPTOR"/>
    <property type="match status" value="1"/>
</dbReference>
<keyword evidence="7" id="KW-0675">Receptor</keyword>
<dbReference type="PROSITE" id="PS51030">
    <property type="entry name" value="NUCLEAR_REC_DBD_2"/>
    <property type="match status" value="1"/>
</dbReference>
<evidence type="ECO:0000256" key="2">
    <source>
        <dbReference type="ARBA" id="ARBA00022771"/>
    </source>
</evidence>
<dbReference type="EMBL" id="CAJNOJ010000204">
    <property type="protein sequence ID" value="CAF1285555.1"/>
    <property type="molecule type" value="Genomic_DNA"/>
</dbReference>
<reference evidence="10" key="1">
    <citation type="submission" date="2021-02" db="EMBL/GenBank/DDBJ databases">
        <authorList>
            <person name="Nowell W R."/>
        </authorList>
    </citation>
    <scope>NUCLEOTIDE SEQUENCE</scope>
</reference>
<dbReference type="SMART" id="SM00399">
    <property type="entry name" value="ZnF_C4"/>
    <property type="match status" value="1"/>
</dbReference>
<evidence type="ECO:0000313" key="11">
    <source>
        <dbReference type="EMBL" id="CAF1598520.1"/>
    </source>
</evidence>
<evidence type="ECO:0000256" key="6">
    <source>
        <dbReference type="ARBA" id="ARBA00023163"/>
    </source>
</evidence>
<dbReference type="GO" id="GO:0008270">
    <property type="term" value="F:zinc ion binding"/>
    <property type="evidence" value="ECO:0007669"/>
    <property type="project" value="UniProtKB-KW"/>
</dbReference>
<dbReference type="Proteomes" id="UP000663828">
    <property type="component" value="Unassembled WGS sequence"/>
</dbReference>